<sequence length="143" mass="16255">MKFSDHFIISNVLYIPSFSFNLISISKLISSLNCKLTFLPSSCIIQDLHTLRKIGIVDMSNGLYTLAARPITNLISCSVVVHPNSSTIPIDLWHFRLGHPSCKRLASMMKQYPYITINKNYICSTCHYSKQRKLPFLLSISKT</sequence>
<keyword evidence="3" id="KW-1185">Reference proteome</keyword>
<accession>A0A151RTI6</accession>
<dbReference type="Gramene" id="C.cajan_28461.t">
    <property type="protein sequence ID" value="C.cajan_28461.t.cds1"/>
    <property type="gene ID" value="C.cajan_28461"/>
</dbReference>
<proteinExistence type="predicted"/>
<name>A0A151RTI6_CAJCA</name>
<reference evidence="2" key="1">
    <citation type="journal article" date="2012" name="Nat. Biotechnol.">
        <title>Draft genome sequence of pigeonpea (Cajanus cajan), an orphan legume crop of resource-poor farmers.</title>
        <authorList>
            <person name="Varshney R.K."/>
            <person name="Chen W."/>
            <person name="Li Y."/>
            <person name="Bharti A.K."/>
            <person name="Saxena R.K."/>
            <person name="Schlueter J.A."/>
            <person name="Donoghue M.T."/>
            <person name="Azam S."/>
            <person name="Fan G."/>
            <person name="Whaley A.M."/>
            <person name="Farmer A.D."/>
            <person name="Sheridan J."/>
            <person name="Iwata A."/>
            <person name="Tuteja R."/>
            <person name="Penmetsa R.V."/>
            <person name="Wu W."/>
            <person name="Upadhyaya H.D."/>
            <person name="Yang S.P."/>
            <person name="Shah T."/>
            <person name="Saxena K.B."/>
            <person name="Michael T."/>
            <person name="McCombie W.R."/>
            <person name="Yang B."/>
            <person name="Zhang G."/>
            <person name="Yang H."/>
            <person name="Wang J."/>
            <person name="Spillane C."/>
            <person name="Cook D.R."/>
            <person name="May G.D."/>
            <person name="Xu X."/>
            <person name="Jackson S.A."/>
        </authorList>
    </citation>
    <scope>NUCLEOTIDE SEQUENCE [LARGE SCALE GENOMIC DNA]</scope>
</reference>
<organism evidence="2 3">
    <name type="scientific">Cajanus cajan</name>
    <name type="common">Pigeon pea</name>
    <name type="synonym">Cajanus indicus</name>
    <dbReference type="NCBI Taxonomy" id="3821"/>
    <lineage>
        <taxon>Eukaryota</taxon>
        <taxon>Viridiplantae</taxon>
        <taxon>Streptophyta</taxon>
        <taxon>Embryophyta</taxon>
        <taxon>Tracheophyta</taxon>
        <taxon>Spermatophyta</taxon>
        <taxon>Magnoliopsida</taxon>
        <taxon>eudicotyledons</taxon>
        <taxon>Gunneridae</taxon>
        <taxon>Pentapetalae</taxon>
        <taxon>rosids</taxon>
        <taxon>fabids</taxon>
        <taxon>Fabales</taxon>
        <taxon>Fabaceae</taxon>
        <taxon>Papilionoideae</taxon>
        <taxon>50 kb inversion clade</taxon>
        <taxon>NPAAA clade</taxon>
        <taxon>indigoferoid/millettioid clade</taxon>
        <taxon>Phaseoleae</taxon>
        <taxon>Cajanus</taxon>
    </lineage>
</organism>
<dbReference type="AlphaFoldDB" id="A0A151RTI6"/>
<gene>
    <name evidence="2" type="ORF">KK1_032537</name>
</gene>
<evidence type="ECO:0000313" key="3">
    <source>
        <dbReference type="Proteomes" id="UP000075243"/>
    </source>
</evidence>
<dbReference type="EMBL" id="KQ483576">
    <property type="protein sequence ID" value="KYP45858.1"/>
    <property type="molecule type" value="Genomic_DNA"/>
</dbReference>
<protein>
    <recommendedName>
        <fullName evidence="1">GAG-pre-integrase domain-containing protein</fullName>
    </recommendedName>
</protein>
<dbReference type="InterPro" id="IPR025724">
    <property type="entry name" value="GAG-pre-integrase_dom"/>
</dbReference>
<evidence type="ECO:0000313" key="2">
    <source>
        <dbReference type="EMBL" id="KYP45858.1"/>
    </source>
</evidence>
<feature type="domain" description="GAG-pre-integrase" evidence="1">
    <location>
        <begin position="62"/>
        <end position="131"/>
    </location>
</feature>
<dbReference type="Proteomes" id="UP000075243">
    <property type="component" value="Unassembled WGS sequence"/>
</dbReference>
<dbReference type="Pfam" id="PF13976">
    <property type="entry name" value="gag_pre-integrs"/>
    <property type="match status" value="1"/>
</dbReference>
<evidence type="ECO:0000259" key="1">
    <source>
        <dbReference type="Pfam" id="PF13976"/>
    </source>
</evidence>